<proteinExistence type="predicted"/>
<name>A0AAV9VXB8_9PEZI</name>
<evidence type="ECO:0000313" key="2">
    <source>
        <dbReference type="Proteomes" id="UP001370758"/>
    </source>
</evidence>
<evidence type="ECO:0000313" key="1">
    <source>
        <dbReference type="EMBL" id="KAK6497762.1"/>
    </source>
</evidence>
<dbReference type="Proteomes" id="UP001370758">
    <property type="component" value="Unassembled WGS sequence"/>
</dbReference>
<dbReference type="AlphaFoldDB" id="A0AAV9VXB8"/>
<reference evidence="1 2" key="1">
    <citation type="submission" date="2023-08" db="EMBL/GenBank/DDBJ databases">
        <authorList>
            <person name="Palmer J.M."/>
        </authorList>
    </citation>
    <scope>NUCLEOTIDE SEQUENCE [LARGE SCALE GENOMIC DNA]</scope>
    <source>
        <strain evidence="1 2">TWF481</strain>
    </source>
</reference>
<organism evidence="1 2">
    <name type="scientific">Arthrobotrys musiformis</name>
    <dbReference type="NCBI Taxonomy" id="47236"/>
    <lineage>
        <taxon>Eukaryota</taxon>
        <taxon>Fungi</taxon>
        <taxon>Dikarya</taxon>
        <taxon>Ascomycota</taxon>
        <taxon>Pezizomycotina</taxon>
        <taxon>Orbiliomycetes</taxon>
        <taxon>Orbiliales</taxon>
        <taxon>Orbiliaceae</taxon>
        <taxon>Arthrobotrys</taxon>
    </lineage>
</organism>
<comment type="caution">
    <text evidence="1">The sequence shown here is derived from an EMBL/GenBank/DDBJ whole genome shotgun (WGS) entry which is preliminary data.</text>
</comment>
<accession>A0AAV9VXB8</accession>
<dbReference type="EMBL" id="JAVHJL010000009">
    <property type="protein sequence ID" value="KAK6497762.1"/>
    <property type="molecule type" value="Genomic_DNA"/>
</dbReference>
<protein>
    <submittedName>
        <fullName evidence="1">Uncharacterized protein</fullName>
    </submittedName>
</protein>
<gene>
    <name evidence="1" type="ORF">TWF481_012164</name>
</gene>
<keyword evidence="2" id="KW-1185">Reference proteome</keyword>
<sequence>MTNTLLADDGHAGRKFNKIKISGGILTILNAPVASKRPVNLQVIAEGLWANAIAYIDISSTERQDNGTFRQEEFESGMKIEYTACGL</sequence>